<reference evidence="1" key="1">
    <citation type="journal article" date="2023" name="Mol. Phylogenet. Evol.">
        <title>Genome-scale phylogeny and comparative genomics of the fungal order Sordariales.</title>
        <authorList>
            <person name="Hensen N."/>
            <person name="Bonometti L."/>
            <person name="Westerberg I."/>
            <person name="Brannstrom I.O."/>
            <person name="Guillou S."/>
            <person name="Cros-Aarteil S."/>
            <person name="Calhoun S."/>
            <person name="Haridas S."/>
            <person name="Kuo A."/>
            <person name="Mondo S."/>
            <person name="Pangilinan J."/>
            <person name="Riley R."/>
            <person name="LaButti K."/>
            <person name="Andreopoulos B."/>
            <person name="Lipzen A."/>
            <person name="Chen C."/>
            <person name="Yan M."/>
            <person name="Daum C."/>
            <person name="Ng V."/>
            <person name="Clum A."/>
            <person name="Steindorff A."/>
            <person name="Ohm R.A."/>
            <person name="Martin F."/>
            <person name="Silar P."/>
            <person name="Natvig D.O."/>
            <person name="Lalanne C."/>
            <person name="Gautier V."/>
            <person name="Ament-Velasquez S.L."/>
            <person name="Kruys A."/>
            <person name="Hutchinson M.I."/>
            <person name="Powell A.J."/>
            <person name="Barry K."/>
            <person name="Miller A.N."/>
            <person name="Grigoriev I.V."/>
            <person name="Debuchy R."/>
            <person name="Gladieux P."/>
            <person name="Hiltunen Thoren M."/>
            <person name="Johannesson H."/>
        </authorList>
    </citation>
    <scope>NUCLEOTIDE SEQUENCE</scope>
    <source>
        <strain evidence="1">SMH4131-1</strain>
    </source>
</reference>
<organism evidence="1 2">
    <name type="scientific">Cercophora scortea</name>
    <dbReference type="NCBI Taxonomy" id="314031"/>
    <lineage>
        <taxon>Eukaryota</taxon>
        <taxon>Fungi</taxon>
        <taxon>Dikarya</taxon>
        <taxon>Ascomycota</taxon>
        <taxon>Pezizomycotina</taxon>
        <taxon>Sordariomycetes</taxon>
        <taxon>Sordariomycetidae</taxon>
        <taxon>Sordariales</taxon>
        <taxon>Lasiosphaeriaceae</taxon>
        <taxon>Cercophora</taxon>
    </lineage>
</organism>
<reference evidence="1" key="2">
    <citation type="submission" date="2023-06" db="EMBL/GenBank/DDBJ databases">
        <authorList>
            <consortium name="Lawrence Berkeley National Laboratory"/>
            <person name="Haridas S."/>
            <person name="Hensen N."/>
            <person name="Bonometti L."/>
            <person name="Westerberg I."/>
            <person name="Brannstrom I.O."/>
            <person name="Guillou S."/>
            <person name="Cros-Aarteil S."/>
            <person name="Calhoun S."/>
            <person name="Kuo A."/>
            <person name="Mondo S."/>
            <person name="Pangilinan J."/>
            <person name="Riley R."/>
            <person name="Labutti K."/>
            <person name="Andreopoulos B."/>
            <person name="Lipzen A."/>
            <person name="Chen C."/>
            <person name="Yanf M."/>
            <person name="Daum C."/>
            <person name="Ng V."/>
            <person name="Clum A."/>
            <person name="Steindorff A."/>
            <person name="Ohm R."/>
            <person name="Martin F."/>
            <person name="Silar P."/>
            <person name="Natvig D."/>
            <person name="Lalanne C."/>
            <person name="Gautier V."/>
            <person name="Ament-Velasquez S.L."/>
            <person name="Kruys A."/>
            <person name="Hutchinson M.I."/>
            <person name="Powell A.J."/>
            <person name="Barry K."/>
            <person name="Miller A.N."/>
            <person name="Grigoriev I.V."/>
            <person name="Debuchy R."/>
            <person name="Gladieux P."/>
            <person name="Thoren M.H."/>
            <person name="Johannesson H."/>
        </authorList>
    </citation>
    <scope>NUCLEOTIDE SEQUENCE</scope>
    <source>
        <strain evidence="1">SMH4131-1</strain>
    </source>
</reference>
<keyword evidence="2" id="KW-1185">Reference proteome</keyword>
<proteinExistence type="predicted"/>
<protein>
    <submittedName>
        <fullName evidence="1">Uncharacterized protein</fullName>
    </submittedName>
</protein>
<accession>A0AAE0MMR5</accession>
<name>A0AAE0MMR5_9PEZI</name>
<dbReference type="InterPro" id="IPR011047">
    <property type="entry name" value="Quinoprotein_ADH-like_sf"/>
</dbReference>
<comment type="caution">
    <text evidence="1">The sequence shown here is derived from an EMBL/GenBank/DDBJ whole genome shotgun (WGS) entry which is preliminary data.</text>
</comment>
<dbReference type="AlphaFoldDB" id="A0AAE0MMR5"/>
<dbReference type="SUPFAM" id="SSF50998">
    <property type="entry name" value="Quinoprotein alcohol dehydrogenase-like"/>
    <property type="match status" value="1"/>
</dbReference>
<evidence type="ECO:0000313" key="2">
    <source>
        <dbReference type="Proteomes" id="UP001286456"/>
    </source>
</evidence>
<dbReference type="Proteomes" id="UP001286456">
    <property type="component" value="Unassembled WGS sequence"/>
</dbReference>
<gene>
    <name evidence="1" type="ORF">B0T19DRAFT_71530</name>
</gene>
<sequence length="536" mass="55811">MTAAASCPQLNARSNSRDTMKASVFITLTLPVLVFGAAPTDSTQDGDLPQSGYLPTHNLDPGLIPNWAVRWRSTYNTNEVFYAKPLVHTPPGSSSELVVTVSNQNIVRVVDGQTGKLVKARKLDPPFLASDTSCSDMPNTVGITGTPYIDTARGTMYFFAKGYKNGASSGGLSKGQYKMYVVKLPDLTDVAGFPVIMDGHQAVNDRNRTFTGGVALQRPGLVSIGDSIIAGFGSHCDFFNYTGMVLSISKTTGAVNTLYALMSGHGTRGAAVWQSGMALAADGNRVFFATGNGFGGGVNRNGKPASGKAPISTLQESVVSLAVGSGGTLGFLDYFQPTDYESLDSHDQDLGVSGVSLLDSTVFKTRQGSSIAVVGGKSGKVYLLDANDLGGFGNAPGGGDKVLQTIQTASVSGVASYPREGGYVYFVSANGPLSCYKYSATNASGTYLAFAGQSKGTYKGRVVPTITSLGGKAGTGVVWFTDPAVGLVAHHAVPVNGKLQEIPLPTTGRVTKMHRPVFGNGRVYTTIGNTVIGVGP</sequence>
<dbReference type="EMBL" id="JAUEPO010000001">
    <property type="protein sequence ID" value="KAK3337398.1"/>
    <property type="molecule type" value="Genomic_DNA"/>
</dbReference>
<evidence type="ECO:0000313" key="1">
    <source>
        <dbReference type="EMBL" id="KAK3337398.1"/>
    </source>
</evidence>